<protein>
    <submittedName>
        <fullName evidence="1">Uncharacterized protein</fullName>
    </submittedName>
</protein>
<gene>
    <name evidence="1" type="ORF">A3J47_01060</name>
</gene>
<reference evidence="1 2" key="1">
    <citation type="journal article" date="2016" name="Nat. Commun.">
        <title>Thousands of microbial genomes shed light on interconnected biogeochemical processes in an aquifer system.</title>
        <authorList>
            <person name="Anantharaman K."/>
            <person name="Brown C.T."/>
            <person name="Hug L.A."/>
            <person name="Sharon I."/>
            <person name="Castelle C.J."/>
            <person name="Probst A.J."/>
            <person name="Thomas B.C."/>
            <person name="Singh A."/>
            <person name="Wilkins M.J."/>
            <person name="Karaoz U."/>
            <person name="Brodie E.L."/>
            <person name="Williams K.H."/>
            <person name="Hubbard S.S."/>
            <person name="Banfield J.F."/>
        </authorList>
    </citation>
    <scope>NUCLEOTIDE SEQUENCE [LARGE SCALE GENOMIC DNA]</scope>
</reference>
<evidence type="ECO:0000313" key="1">
    <source>
        <dbReference type="EMBL" id="OGN13387.1"/>
    </source>
</evidence>
<proteinExistence type="predicted"/>
<dbReference type="Proteomes" id="UP000176581">
    <property type="component" value="Unassembled WGS sequence"/>
</dbReference>
<comment type="caution">
    <text evidence="1">The sequence shown here is derived from an EMBL/GenBank/DDBJ whole genome shotgun (WGS) entry which is preliminary data.</text>
</comment>
<sequence>MRLSQKWVDKLVNLPEAGMGHQTVDVVLKNGSVIKGLIVVNCQDILGSVYFSEDDIVDILVSEF</sequence>
<accession>A0A1F8FJN9</accession>
<evidence type="ECO:0000313" key="2">
    <source>
        <dbReference type="Proteomes" id="UP000176581"/>
    </source>
</evidence>
<dbReference type="EMBL" id="MGJV01000043">
    <property type="protein sequence ID" value="OGN13387.1"/>
    <property type="molecule type" value="Genomic_DNA"/>
</dbReference>
<name>A0A1F8FJN9_9BACT</name>
<dbReference type="AlphaFoldDB" id="A0A1F8FJN9"/>
<organism evidence="1 2">
    <name type="scientific">Candidatus Yanofskybacteria bacterium RIFCSPHIGHO2_02_FULL_43_22</name>
    <dbReference type="NCBI Taxonomy" id="1802681"/>
    <lineage>
        <taxon>Bacteria</taxon>
        <taxon>Candidatus Yanofskyibacteriota</taxon>
    </lineage>
</organism>